<evidence type="ECO:0000313" key="2">
    <source>
        <dbReference type="RefSeq" id="XP_045141045.1"/>
    </source>
</evidence>
<sequence>MAVPSEIIEKERKKLLEILQQDPDSVLDTLTSRRLLSETEYDILEGLTDPLKKSRKLLIWVQQKGEVSCLHFLQCLVSTFPESAASLRHGFLQCETVELPQSTRISKNSEDAFFHRGKQPGNPQIAVSFKEKGQLDLEASESFGDKSISDGEMALPPKEKNEKKRDIPNDSSSYLREDIEYEIPSTIAYLRNEQRYEIPDDSLYLGQEDYRRTFGCPEDVDPIVEEENDDASEHMGSEGEENSEYSAPTDFSDDEQSHEEAEAAMLLEEEQERERKKVFTDVLSCLNLDRSRKLLPEFVEQFSLDRSSKWTPETPGDLAWNFLMKVQALDVTARDAILGHRVLNEGSKGQLVTEMENLELGDIQTINPLDVLCATMLCSESPLQLEVMANMCRCQFALPLLLPDAENNRSILMLGAMKDIVMRLPAPSSGGLAEDTESGLTCIKMPVVSFVRLQSCSFSKSRILNALLSPAQRKPHQIFLHRDSPGLVLPRQISDGLVELTWPFPDEDGLKGSHRFFQKPVAVANLRGDLERCWIQFSFLMEVSSAVFFCTDYLGEKEWSLLRYLGKAAMERCYFVLSSQARESEEALVFQRILELKPSQLLFLEGEEAGDGGQAVKCLHTALQEVMGSPLRCVSVEDMAFLARELGIQVDKDCQNPQGLDVPPSENRTGTAEPEGQQGHAPPQIPPQGPTRQPGVLCGLSQNSQDIYSTPVFMPPPHISSPFPSRSGGGNFNQASLRPPWFMGSRFWSGQRCKWFRPTGFRNIRAHRSFGVQCFQPPRFYSGDRFMNRSPTAQACHWNGMPGRPPRPIFQHTRAQPARTETMGALGKAGAVVSQVDHFHCSGSQPARGVGRPTCAQGAQLAAATGQHMQTLSCIKDPHQQTSQAAGTVQKPRRPASQPGAQQKTQTRLSNPAVQTQPHPMLNSKPSPSFQPQSHQPKHSQAKPSQTVYCQSRPAQPQPSQTKSSMSKPSQPTRPQSKSYQPRPSQPKSAQTKACYSRVGSRR</sequence>
<dbReference type="Proteomes" id="UP000694863">
    <property type="component" value="Unplaced"/>
</dbReference>
<dbReference type="RefSeq" id="XP_045141045.1">
    <property type="nucleotide sequence ID" value="XM_045285110.1"/>
</dbReference>
<evidence type="ECO:0000313" key="1">
    <source>
        <dbReference type="Proteomes" id="UP000694863"/>
    </source>
</evidence>
<reference evidence="2" key="1">
    <citation type="submission" date="2025-08" db="UniProtKB">
        <authorList>
            <consortium name="RefSeq"/>
        </authorList>
    </citation>
    <scope>IDENTIFICATION</scope>
</reference>
<protein>
    <submittedName>
        <fullName evidence="2">Caspase recruitment domain-containing protein 6</fullName>
    </submittedName>
</protein>
<name>A0AC55CLE6_ECHTE</name>
<keyword evidence="1" id="KW-1185">Reference proteome</keyword>
<proteinExistence type="predicted"/>
<accession>A0AC55CLE6</accession>
<gene>
    <name evidence="2" type="primary">CARD6</name>
</gene>
<organism evidence="1 2">
    <name type="scientific">Echinops telfairi</name>
    <name type="common">Lesser hedgehog tenrec</name>
    <dbReference type="NCBI Taxonomy" id="9371"/>
    <lineage>
        <taxon>Eukaryota</taxon>
        <taxon>Metazoa</taxon>
        <taxon>Chordata</taxon>
        <taxon>Craniata</taxon>
        <taxon>Vertebrata</taxon>
        <taxon>Euteleostomi</taxon>
        <taxon>Mammalia</taxon>
        <taxon>Eutheria</taxon>
        <taxon>Afrotheria</taxon>
        <taxon>Tenrecidae</taxon>
        <taxon>Tenrecinae</taxon>
        <taxon>Echinops</taxon>
    </lineage>
</organism>